<name>A0A0E9UPJ8_ANGAN</name>
<evidence type="ECO:0000313" key="1">
    <source>
        <dbReference type="EMBL" id="JAH67701.1"/>
    </source>
</evidence>
<protein>
    <submittedName>
        <fullName evidence="1">Uncharacterized protein</fullName>
    </submittedName>
</protein>
<dbReference type="AlphaFoldDB" id="A0A0E9UPJ8"/>
<organism evidence="1">
    <name type="scientific">Anguilla anguilla</name>
    <name type="common">European freshwater eel</name>
    <name type="synonym">Muraena anguilla</name>
    <dbReference type="NCBI Taxonomy" id="7936"/>
    <lineage>
        <taxon>Eukaryota</taxon>
        <taxon>Metazoa</taxon>
        <taxon>Chordata</taxon>
        <taxon>Craniata</taxon>
        <taxon>Vertebrata</taxon>
        <taxon>Euteleostomi</taxon>
        <taxon>Actinopterygii</taxon>
        <taxon>Neopterygii</taxon>
        <taxon>Teleostei</taxon>
        <taxon>Anguilliformes</taxon>
        <taxon>Anguillidae</taxon>
        <taxon>Anguilla</taxon>
    </lineage>
</organism>
<accession>A0A0E9UPJ8</accession>
<sequence>MFDSVGRSIFLLTGSLIKW</sequence>
<dbReference type="EMBL" id="GBXM01040876">
    <property type="protein sequence ID" value="JAH67701.1"/>
    <property type="molecule type" value="Transcribed_RNA"/>
</dbReference>
<reference evidence="1" key="1">
    <citation type="submission" date="2014-11" db="EMBL/GenBank/DDBJ databases">
        <authorList>
            <person name="Amaro Gonzalez C."/>
        </authorList>
    </citation>
    <scope>NUCLEOTIDE SEQUENCE</scope>
</reference>
<proteinExistence type="predicted"/>
<reference evidence="1" key="2">
    <citation type="journal article" date="2015" name="Fish Shellfish Immunol.">
        <title>Early steps in the European eel (Anguilla anguilla)-Vibrio vulnificus interaction in the gills: Role of the RtxA13 toxin.</title>
        <authorList>
            <person name="Callol A."/>
            <person name="Pajuelo D."/>
            <person name="Ebbesson L."/>
            <person name="Teles M."/>
            <person name="MacKenzie S."/>
            <person name="Amaro C."/>
        </authorList>
    </citation>
    <scope>NUCLEOTIDE SEQUENCE</scope>
</reference>